<evidence type="ECO:0000256" key="3">
    <source>
        <dbReference type="ARBA" id="ARBA00048615"/>
    </source>
</evidence>
<dbReference type="InterPro" id="IPR013131">
    <property type="entry name" value="Mannitol_DH_N"/>
</dbReference>
<dbReference type="InterPro" id="IPR013118">
    <property type="entry name" value="Mannitol_DH_C"/>
</dbReference>
<dbReference type="EC" id="1.1.1.58" evidence="6"/>
<accession>A0A269TF76</accession>
<proteinExistence type="predicted"/>
<dbReference type="NCBIfam" id="NF002969">
    <property type="entry name" value="PRK03643.1"/>
    <property type="match status" value="1"/>
</dbReference>
<keyword evidence="1 6" id="KW-0560">Oxidoreductase</keyword>
<protein>
    <submittedName>
        <fullName evidence="6">Tagaturonate reductase</fullName>
        <ecNumber evidence="6">1.1.1.58</ecNumber>
    </submittedName>
</protein>
<evidence type="ECO:0000313" key="6">
    <source>
        <dbReference type="EMBL" id="AVO27055.1"/>
    </source>
</evidence>
<gene>
    <name evidence="6" type="ORF">C6Y28_05220</name>
</gene>
<evidence type="ECO:0000256" key="1">
    <source>
        <dbReference type="ARBA" id="ARBA00023002"/>
    </source>
</evidence>
<dbReference type="Gene3D" id="1.10.1040.10">
    <property type="entry name" value="N-(1-d-carboxylethyl)-l-norvaline Dehydrogenase, domain 2"/>
    <property type="match status" value="1"/>
</dbReference>
<evidence type="ECO:0000313" key="7">
    <source>
        <dbReference type="Proteomes" id="UP000238358"/>
    </source>
</evidence>
<dbReference type="InterPro" id="IPR036291">
    <property type="entry name" value="NAD(P)-bd_dom_sf"/>
</dbReference>
<dbReference type="Gene3D" id="3.40.50.720">
    <property type="entry name" value="NAD(P)-binding Rossmann-like Domain"/>
    <property type="match status" value="1"/>
</dbReference>
<dbReference type="EMBL" id="CP027569">
    <property type="protein sequence ID" value="AVO27055.1"/>
    <property type="molecule type" value="Genomic_DNA"/>
</dbReference>
<name>A0A269TF76_MEGEL</name>
<comment type="catalytic activity">
    <reaction evidence="3">
        <text>D-mannitol 1-phosphate + NAD(+) = beta-D-fructose 6-phosphate + NADH + H(+)</text>
        <dbReference type="Rhea" id="RHEA:19661"/>
        <dbReference type="ChEBI" id="CHEBI:15378"/>
        <dbReference type="ChEBI" id="CHEBI:57540"/>
        <dbReference type="ChEBI" id="CHEBI:57634"/>
        <dbReference type="ChEBI" id="CHEBI:57945"/>
        <dbReference type="ChEBI" id="CHEBI:61381"/>
        <dbReference type="EC" id="1.1.1.17"/>
    </reaction>
</comment>
<dbReference type="RefSeq" id="WP_027895781.1">
    <property type="nucleotide sequence ID" value="NZ_CABMON010000004.1"/>
</dbReference>
<dbReference type="SUPFAM" id="SSF51735">
    <property type="entry name" value="NAD(P)-binding Rossmann-fold domains"/>
    <property type="match status" value="1"/>
</dbReference>
<dbReference type="GO" id="GO:0019592">
    <property type="term" value="P:mannitol catabolic process"/>
    <property type="evidence" value="ECO:0007669"/>
    <property type="project" value="TreeGrafter"/>
</dbReference>
<dbReference type="AlphaFoldDB" id="A0A269TF76"/>
<dbReference type="PANTHER" id="PTHR30524">
    <property type="entry name" value="MANNITOL-1-PHOSPHATE 5-DEHYDROGENASE"/>
    <property type="match status" value="1"/>
</dbReference>
<dbReference type="GO" id="GO:0009026">
    <property type="term" value="F:tagaturonate reductase activity"/>
    <property type="evidence" value="ECO:0007669"/>
    <property type="project" value="UniProtKB-EC"/>
</dbReference>
<dbReference type="GO" id="GO:0005829">
    <property type="term" value="C:cytosol"/>
    <property type="evidence" value="ECO:0007669"/>
    <property type="project" value="TreeGrafter"/>
</dbReference>
<dbReference type="InterPro" id="IPR013328">
    <property type="entry name" value="6PGD_dom2"/>
</dbReference>
<dbReference type="SUPFAM" id="SSF48179">
    <property type="entry name" value="6-phosphogluconate dehydrogenase C-terminal domain-like"/>
    <property type="match status" value="1"/>
</dbReference>
<dbReference type="OrthoDB" id="9768714at2"/>
<feature type="domain" description="Mannitol dehydrogenase C-terminal" evidence="5">
    <location>
        <begin position="270"/>
        <end position="470"/>
    </location>
</feature>
<dbReference type="Pfam" id="PF01232">
    <property type="entry name" value="Mannitol_dh"/>
    <property type="match status" value="1"/>
</dbReference>
<reference evidence="6 7" key="1">
    <citation type="journal article" date="2018" name="Genome Announc.">
        <title>Complete genomes of two Megasphaera elsdenii strains, NCIMB 702410 and ATCC 25940.</title>
        <authorList>
            <person name="Hatmaker E.A."/>
            <person name="O'Dell K."/>
            <person name="Riley L.A."/>
            <person name="Klingeman D.M."/>
            <person name="Guss A.M."/>
        </authorList>
    </citation>
    <scope>NUCLEOTIDE SEQUENCE [LARGE SCALE GENOMIC DNA]</scope>
    <source>
        <strain evidence="6 7">NCIMB702410</strain>
    </source>
</reference>
<evidence type="ECO:0000259" key="5">
    <source>
        <dbReference type="Pfam" id="PF08125"/>
    </source>
</evidence>
<organism evidence="6 7">
    <name type="scientific">Megasphaera elsdenii</name>
    <dbReference type="NCBI Taxonomy" id="907"/>
    <lineage>
        <taxon>Bacteria</taxon>
        <taxon>Bacillati</taxon>
        <taxon>Bacillota</taxon>
        <taxon>Negativicutes</taxon>
        <taxon>Veillonellales</taxon>
        <taxon>Veillonellaceae</taxon>
        <taxon>Megasphaera</taxon>
    </lineage>
</organism>
<dbReference type="PANTHER" id="PTHR30524:SF0">
    <property type="entry name" value="ALTRONATE OXIDOREDUCTASE-RELATED"/>
    <property type="match status" value="1"/>
</dbReference>
<sequence>MKNVSELYQKTQHPVRILQFGEGNFLRAFVDYAVDVANEENGFDGSVAVIMPRSGKTDRFSKQDDIYTVCLRGQQDGKVYKENRVVTSVKTVISACDEYDAFMALAHEDSLEFVVSNTTEAGITFDEKDAFTDCPPTTFPAKLTKFLYERYTFYKGAADKGLTMLPTELNDNNGKLLRDCVNQYVNTWKLNEGFKIWLDQHCSFVDTLVDRIVVGYPKDSIDALQAELGYEDNLLDQAEPFSLWVIGAPALASRLPLNSSKFNVEFTDSIQAFKEQKVRILNGAHTSMVLGAYLAGLDYVGQCMEDPIIRKSLDQTVFDEIVPTVHLPKEKAVAFAKAVYERFENPFVKHALLAISLNSISKWKARVLPTFKDSLAATGKLPKWLTYSFAAFLGFYRTTQAGEHCLVGSRPGNTYEIHDDEDKLAFVKEQAGKGTADYVKAIMARSDWWGEDLSAIDGFADAVTAHLDRMAEIGVKAHIAELTKE</sequence>
<dbReference type="Proteomes" id="UP000238358">
    <property type="component" value="Chromosome"/>
</dbReference>
<dbReference type="InterPro" id="IPR008927">
    <property type="entry name" value="6-PGluconate_DH-like_C_sf"/>
</dbReference>
<dbReference type="Pfam" id="PF08125">
    <property type="entry name" value="Mannitol_dh_C"/>
    <property type="match status" value="1"/>
</dbReference>
<feature type="domain" description="Mannitol dehydrogenase N-terminal" evidence="4">
    <location>
        <begin position="16"/>
        <end position="256"/>
    </location>
</feature>
<dbReference type="GO" id="GO:0008926">
    <property type="term" value="F:mannitol-1-phosphate 5-dehydrogenase activity"/>
    <property type="evidence" value="ECO:0007669"/>
    <property type="project" value="UniProtKB-EC"/>
</dbReference>
<evidence type="ECO:0000259" key="4">
    <source>
        <dbReference type="Pfam" id="PF01232"/>
    </source>
</evidence>
<evidence type="ECO:0000256" key="2">
    <source>
        <dbReference type="ARBA" id="ARBA00023027"/>
    </source>
</evidence>
<keyword evidence="2" id="KW-0520">NAD</keyword>